<dbReference type="EMBL" id="KN275964">
    <property type="protein sequence ID" value="KGM91765.1"/>
    <property type="molecule type" value="Genomic_DNA"/>
</dbReference>
<dbReference type="KEGG" id="pbn:PADG_12072"/>
<accession>A0A0A0HWK3</accession>
<evidence type="ECO:0000313" key="1">
    <source>
        <dbReference type="EMBL" id="KGM91765.1"/>
    </source>
</evidence>
<dbReference type="STRING" id="502780.A0A0A0HWK3"/>
<organism evidence="1 2">
    <name type="scientific">Paracoccidioides brasiliensis (strain Pb18)</name>
    <dbReference type="NCBI Taxonomy" id="502780"/>
    <lineage>
        <taxon>Eukaryota</taxon>
        <taxon>Fungi</taxon>
        <taxon>Dikarya</taxon>
        <taxon>Ascomycota</taxon>
        <taxon>Pezizomycotina</taxon>
        <taxon>Eurotiomycetes</taxon>
        <taxon>Eurotiomycetidae</taxon>
        <taxon>Onygenales</taxon>
        <taxon>Ajellomycetaceae</taxon>
        <taxon>Paracoccidioides</taxon>
    </lineage>
</organism>
<keyword evidence="2" id="KW-1185">Reference proteome</keyword>
<dbReference type="HOGENOM" id="CLU_160149_0_0_1"/>
<dbReference type="AlphaFoldDB" id="A0A0A0HWK3"/>
<dbReference type="GeneID" id="22587969"/>
<sequence length="129" mass="15032">MEHIQKLLRPQFSRNQIKDPITEPLSGQSTPLAYGLANKFDKLEVEEQFLSRDIQNLLDKYGRFGKFINATYAAYYKERDERPGFHEQPVDEMNFHVYNQGRAMSVPDIFGVEVVRRHSSTRQRAAIQA</sequence>
<dbReference type="RefSeq" id="XP_010761938.1">
    <property type="nucleotide sequence ID" value="XM_010763636.1"/>
</dbReference>
<dbReference type="InParanoid" id="A0A0A0HWK3"/>
<proteinExistence type="predicted"/>
<dbReference type="Proteomes" id="UP000001628">
    <property type="component" value="Unassembled WGS sequence"/>
</dbReference>
<reference evidence="1 2" key="1">
    <citation type="journal article" date="2011" name="PLoS Genet.">
        <title>Comparative genomic analysis of human fungal pathogens causing paracoccidioidomycosis.</title>
        <authorList>
            <person name="Desjardins C.A."/>
            <person name="Champion M.D."/>
            <person name="Holder J.W."/>
            <person name="Muszewska A."/>
            <person name="Goldberg J."/>
            <person name="Bailao A.M."/>
            <person name="Brigido M.M."/>
            <person name="Ferreira M.E."/>
            <person name="Garcia A.M."/>
            <person name="Grynberg M."/>
            <person name="Gujja S."/>
            <person name="Heiman D.I."/>
            <person name="Henn M.R."/>
            <person name="Kodira C.D."/>
            <person name="Leon-Narvaez H."/>
            <person name="Longo L.V."/>
            <person name="Ma L.J."/>
            <person name="Malavazi I."/>
            <person name="Matsuo A.L."/>
            <person name="Morais F.V."/>
            <person name="Pereira M."/>
            <person name="Rodriguez-Brito S."/>
            <person name="Sakthikumar S."/>
            <person name="Salem-Izacc S.M."/>
            <person name="Sykes S.M."/>
            <person name="Teixeira M.M."/>
            <person name="Vallejo M.C."/>
            <person name="Walter M.E."/>
            <person name="Yandava C."/>
            <person name="Young S."/>
            <person name="Zeng Q."/>
            <person name="Zucker J."/>
            <person name="Felipe M.S."/>
            <person name="Goldman G.H."/>
            <person name="Haas B.J."/>
            <person name="McEwen J.G."/>
            <person name="Nino-Vega G."/>
            <person name="Puccia R."/>
            <person name="San-Blas G."/>
            <person name="Soares C.M."/>
            <person name="Birren B.W."/>
            <person name="Cuomo C.A."/>
        </authorList>
    </citation>
    <scope>NUCLEOTIDE SEQUENCE [LARGE SCALE GENOMIC DNA]</scope>
    <source>
        <strain evidence="1 2">Pb18</strain>
    </source>
</reference>
<evidence type="ECO:0000313" key="2">
    <source>
        <dbReference type="Proteomes" id="UP000001628"/>
    </source>
</evidence>
<dbReference type="VEuPathDB" id="FungiDB:PADG_12072"/>
<name>A0A0A0HWK3_PARBD</name>
<gene>
    <name evidence="1" type="ORF">PADG_12072</name>
</gene>
<protein>
    <submittedName>
        <fullName evidence="1">Uncharacterized protein</fullName>
    </submittedName>
</protein>